<gene>
    <name evidence="3" type="ORF">BQ4739_LOCUS12666</name>
</gene>
<evidence type="ECO:0000256" key="1">
    <source>
        <dbReference type="SAM" id="MobiDB-lite"/>
    </source>
</evidence>
<organism evidence="3 4">
    <name type="scientific">Tetradesmus obliquus</name>
    <name type="common">Green alga</name>
    <name type="synonym">Acutodesmus obliquus</name>
    <dbReference type="NCBI Taxonomy" id="3088"/>
    <lineage>
        <taxon>Eukaryota</taxon>
        <taxon>Viridiplantae</taxon>
        <taxon>Chlorophyta</taxon>
        <taxon>core chlorophytes</taxon>
        <taxon>Chlorophyceae</taxon>
        <taxon>CS clade</taxon>
        <taxon>Sphaeropleales</taxon>
        <taxon>Scenedesmaceae</taxon>
        <taxon>Tetradesmus</taxon>
    </lineage>
</organism>
<reference evidence="3 4" key="1">
    <citation type="submission" date="2016-10" db="EMBL/GenBank/DDBJ databases">
        <authorList>
            <person name="Cai Z."/>
        </authorList>
    </citation>
    <scope>NUCLEOTIDE SEQUENCE [LARGE SCALE GENOMIC DNA]</scope>
</reference>
<feature type="transmembrane region" description="Helical" evidence="2">
    <location>
        <begin position="353"/>
        <end position="378"/>
    </location>
</feature>
<feature type="region of interest" description="Disordered" evidence="1">
    <location>
        <begin position="413"/>
        <end position="438"/>
    </location>
</feature>
<feature type="transmembrane region" description="Helical" evidence="2">
    <location>
        <begin position="384"/>
        <end position="403"/>
    </location>
</feature>
<proteinExistence type="predicted"/>
<evidence type="ECO:0008006" key="5">
    <source>
        <dbReference type="Google" id="ProtNLM"/>
    </source>
</evidence>
<evidence type="ECO:0000313" key="4">
    <source>
        <dbReference type="Proteomes" id="UP000256970"/>
    </source>
</evidence>
<dbReference type="GO" id="GO:0003713">
    <property type="term" value="F:transcription coactivator activity"/>
    <property type="evidence" value="ECO:0007669"/>
    <property type="project" value="TreeGrafter"/>
</dbReference>
<dbReference type="EMBL" id="FNXT01001140">
    <property type="protein sequence ID" value="SZX72493.1"/>
    <property type="molecule type" value="Genomic_DNA"/>
</dbReference>
<dbReference type="InterPro" id="IPR051647">
    <property type="entry name" value="Mediator_comp_sub12"/>
</dbReference>
<feature type="transmembrane region" description="Helical" evidence="2">
    <location>
        <begin position="188"/>
        <end position="208"/>
    </location>
</feature>
<dbReference type="AlphaFoldDB" id="A0A383W5L6"/>
<feature type="transmembrane region" description="Helical" evidence="2">
    <location>
        <begin position="300"/>
        <end position="322"/>
    </location>
</feature>
<dbReference type="PANTHER" id="PTHR46007">
    <property type="entry name" value="MEDIATOR OF RNA POLYMERASE II TRANSCRIPTION SUBUNIT 12"/>
    <property type="match status" value="1"/>
</dbReference>
<sequence>MRNDLAAAAALPQLPRWQYLVYFAGALAVQFTWGLTAVATRYVQTQAPLPVPTLQLWVVASAIAWVGLLLLYSIPSALQQQRLKQKAARQQAAAAASAAAASEEKPEQQHIRVLVSSRDDGTAAAAAEQALQPCGEQQQQQQQQQQQRQLLQRFKAAAKAAALSIMIGTLLNMSAVGSAGAAKLVNAYVVQLLLLLTPLVCALCNTLLLRQPSPPKLLLAVLLSLAGGGMVVGGYWLQEQQQQQQQTGAKAAASKQVKHLVLGVVIALLATLGQALYFVMVQLTRRCLTAQQVLWGNRNVAFVVVLPLALAAEGTSWAWVAALRPQHWAALAFIGICVQTLAAMGMQWTTRAIGAAAVSSVSSLRLVAAVVGSVVLLHETPTHPLVWSGFVVVVLTMGAYTAFQYKGQQTNQAGETAKTSQQAKPSGSSSSSNDQMPAAGDLVCHGSCSLQEEDRRSALVASVVASDALWQLFVPLVLLDRPRSASKRESGRSKSLPVFVHQQAAQRAGSGWDVDGQHSGQQQRRHVSKSEVGKVQRQGIGLNSPGSEG</sequence>
<feature type="transmembrane region" description="Helical" evidence="2">
    <location>
        <begin position="54"/>
        <end position="74"/>
    </location>
</feature>
<evidence type="ECO:0000256" key="2">
    <source>
        <dbReference type="SAM" id="Phobius"/>
    </source>
</evidence>
<keyword evidence="4" id="KW-1185">Reference proteome</keyword>
<keyword evidence="2" id="KW-0472">Membrane</keyword>
<feature type="transmembrane region" description="Helical" evidence="2">
    <location>
        <begin position="217"/>
        <end position="237"/>
    </location>
</feature>
<evidence type="ECO:0000313" key="3">
    <source>
        <dbReference type="EMBL" id="SZX72493.1"/>
    </source>
</evidence>
<feature type="compositionally biased region" description="Polar residues" evidence="1">
    <location>
        <begin position="413"/>
        <end position="425"/>
    </location>
</feature>
<keyword evidence="2" id="KW-0812">Transmembrane</keyword>
<accession>A0A383W5L6</accession>
<protein>
    <recommendedName>
        <fullName evidence="5">Sugar phosphate transporter domain-containing protein</fullName>
    </recommendedName>
</protein>
<dbReference type="GO" id="GO:0016592">
    <property type="term" value="C:mediator complex"/>
    <property type="evidence" value="ECO:0007669"/>
    <property type="project" value="TreeGrafter"/>
</dbReference>
<dbReference type="PANTHER" id="PTHR46007:SF8">
    <property type="entry name" value="C2H2-TYPE DOMAIN-CONTAINING PROTEIN"/>
    <property type="match status" value="1"/>
</dbReference>
<feature type="transmembrane region" description="Helical" evidence="2">
    <location>
        <begin position="156"/>
        <end position="176"/>
    </location>
</feature>
<feature type="transmembrane region" description="Helical" evidence="2">
    <location>
        <begin position="20"/>
        <end position="42"/>
    </location>
</feature>
<feature type="transmembrane region" description="Helical" evidence="2">
    <location>
        <begin position="328"/>
        <end position="346"/>
    </location>
</feature>
<dbReference type="GO" id="GO:0045944">
    <property type="term" value="P:positive regulation of transcription by RNA polymerase II"/>
    <property type="evidence" value="ECO:0007669"/>
    <property type="project" value="TreeGrafter"/>
</dbReference>
<keyword evidence="2" id="KW-1133">Transmembrane helix</keyword>
<feature type="transmembrane region" description="Helical" evidence="2">
    <location>
        <begin position="257"/>
        <end position="279"/>
    </location>
</feature>
<name>A0A383W5L6_TETOB</name>
<dbReference type="Proteomes" id="UP000256970">
    <property type="component" value="Unassembled WGS sequence"/>
</dbReference>
<feature type="region of interest" description="Disordered" evidence="1">
    <location>
        <begin position="485"/>
        <end position="549"/>
    </location>
</feature>